<feature type="compositionally biased region" description="Polar residues" evidence="1">
    <location>
        <begin position="1"/>
        <end position="12"/>
    </location>
</feature>
<evidence type="ECO:0000313" key="2">
    <source>
        <dbReference type="EMBL" id="EAQ88280.1"/>
    </source>
</evidence>
<dbReference type="GeneID" id="4392331"/>
<evidence type="ECO:0000313" key="3">
    <source>
        <dbReference type="Proteomes" id="UP000001056"/>
    </source>
</evidence>
<proteinExistence type="predicted"/>
<dbReference type="RefSeq" id="XP_001224113.1">
    <property type="nucleotide sequence ID" value="XM_001224112.1"/>
</dbReference>
<feature type="region of interest" description="Disordered" evidence="1">
    <location>
        <begin position="1"/>
        <end position="89"/>
    </location>
</feature>
<dbReference type="VEuPathDB" id="FungiDB:CHGG_04899"/>
<dbReference type="EMBL" id="CH408032">
    <property type="protein sequence ID" value="EAQ88280.1"/>
    <property type="molecule type" value="Genomic_DNA"/>
</dbReference>
<keyword evidence="3" id="KW-1185">Reference proteome</keyword>
<dbReference type="HOGENOM" id="CLU_1815578_0_0_1"/>
<dbReference type="Proteomes" id="UP000001056">
    <property type="component" value="Unassembled WGS sequence"/>
</dbReference>
<evidence type="ECO:0000256" key="1">
    <source>
        <dbReference type="SAM" id="MobiDB-lite"/>
    </source>
</evidence>
<feature type="compositionally biased region" description="Basic and acidic residues" evidence="1">
    <location>
        <begin position="57"/>
        <end position="81"/>
    </location>
</feature>
<dbReference type="AlphaFoldDB" id="Q2GZZ7"/>
<protein>
    <submittedName>
        <fullName evidence="2">Uncharacterized protein</fullName>
    </submittedName>
</protein>
<feature type="compositionally biased region" description="Basic and acidic residues" evidence="1">
    <location>
        <begin position="38"/>
        <end position="47"/>
    </location>
</feature>
<reference evidence="3" key="1">
    <citation type="journal article" date="2015" name="Genome Announc.">
        <title>Draft genome sequence of the cellulolytic fungus Chaetomium globosum.</title>
        <authorList>
            <person name="Cuomo C.A."/>
            <person name="Untereiner W.A."/>
            <person name="Ma L.-J."/>
            <person name="Grabherr M."/>
            <person name="Birren B.W."/>
        </authorList>
    </citation>
    <scope>NUCLEOTIDE SEQUENCE [LARGE SCALE GENOMIC DNA]</scope>
    <source>
        <strain evidence="3">ATCC 6205 / CBS 148.51 / DSM 1962 / NBRC 6347 / NRRL 1970</strain>
    </source>
</reference>
<name>Q2GZZ7_CHAGB</name>
<accession>Q2GZZ7</accession>
<organism evidence="2 3">
    <name type="scientific">Chaetomium globosum (strain ATCC 6205 / CBS 148.51 / DSM 1962 / NBRC 6347 / NRRL 1970)</name>
    <name type="common">Soil fungus</name>
    <dbReference type="NCBI Taxonomy" id="306901"/>
    <lineage>
        <taxon>Eukaryota</taxon>
        <taxon>Fungi</taxon>
        <taxon>Dikarya</taxon>
        <taxon>Ascomycota</taxon>
        <taxon>Pezizomycotina</taxon>
        <taxon>Sordariomycetes</taxon>
        <taxon>Sordariomycetidae</taxon>
        <taxon>Sordariales</taxon>
        <taxon>Chaetomiaceae</taxon>
        <taxon>Chaetomium</taxon>
    </lineage>
</organism>
<gene>
    <name evidence="2" type="ORF">CHGG_04899</name>
</gene>
<dbReference type="InParanoid" id="Q2GZZ7"/>
<sequence>MPFSTRVPNTARSRAVPPAWSLPASVPGSRRPVYPIEEPSRGARAGDQEADEISAVDAEHETRDMTDQRHLLSHPSLEKAQSRPQAKGSVRAMAYNVSICTTDYLQCLTLRARNAESHPGYLDHDWSRAGTRRHVEPNISLS</sequence>